<dbReference type="SUPFAM" id="SSF63829">
    <property type="entry name" value="Calcium-dependent phosphotriesterase"/>
    <property type="match status" value="1"/>
</dbReference>
<feature type="signal peptide" evidence="1">
    <location>
        <begin position="1"/>
        <end position="21"/>
    </location>
</feature>
<dbReference type="PANTHER" id="PTHR11799:SF12">
    <property type="entry name" value="PARAOXONASE-RELATED"/>
    <property type="match status" value="1"/>
</dbReference>
<dbReference type="EMBL" id="CP010725">
    <property type="protein sequence ID" value="AUQ99910.1"/>
    <property type="molecule type" value="Genomic_DNA"/>
</dbReference>
<dbReference type="GeneID" id="57289257"/>
<dbReference type="InterPro" id="IPR051288">
    <property type="entry name" value="Serum_paraoxonase/arylesterase"/>
</dbReference>
<proteinExistence type="predicted"/>
<keyword evidence="1" id="KW-0732">Signal</keyword>
<reference evidence="2 3" key="2">
    <citation type="journal article" date="2017" name="Genome Biol. Evol.">
        <title>Trajectories and Drivers of Genome Evolution in Surface-Associated Marine Phaeobacter.</title>
        <authorList>
            <person name="Freese H.M."/>
            <person name="Sikorski J."/>
            <person name="Bunk B."/>
            <person name="Scheuner C."/>
            <person name="Meier-Kolthoff J.P."/>
            <person name="Sproer C."/>
            <person name="Gram L."/>
            <person name="Overmann J."/>
        </authorList>
    </citation>
    <scope>NUCLEOTIDE SEQUENCE [LARGE SCALE GENOMIC DNA]</scope>
    <source>
        <strain evidence="2 3">P88</strain>
    </source>
</reference>
<dbReference type="AlphaFoldDB" id="A0A2I7HZS7"/>
<organism evidence="2 3">
    <name type="scientific">Phaeobacter inhibens</name>
    <dbReference type="NCBI Taxonomy" id="221822"/>
    <lineage>
        <taxon>Bacteria</taxon>
        <taxon>Pseudomonadati</taxon>
        <taxon>Pseudomonadota</taxon>
        <taxon>Alphaproteobacteria</taxon>
        <taxon>Rhodobacterales</taxon>
        <taxon>Roseobacteraceae</taxon>
        <taxon>Phaeobacter</taxon>
    </lineage>
</organism>
<evidence type="ECO:0000313" key="3">
    <source>
        <dbReference type="Proteomes" id="UP000236447"/>
    </source>
</evidence>
<reference evidence="2 3" key="1">
    <citation type="journal article" date="2017" name="Front. Microbiol.">
        <title>Phaeobacter piscinae sp. nov., a species of the Roseobacter group and potential aquaculture probiont.</title>
        <authorList>
            <person name="Sonnenschein E.C."/>
            <person name="Phippen C.B.W."/>
            <person name="Nielsen K.F."/>
            <person name="Mateiu R.V."/>
            <person name="Melchiorsen J."/>
            <person name="Gram L."/>
            <person name="Overmann J."/>
            <person name="Freese H.M."/>
        </authorList>
    </citation>
    <scope>NUCLEOTIDE SEQUENCE [LARGE SCALE GENOMIC DNA]</scope>
    <source>
        <strain evidence="2 3">P88</strain>
    </source>
</reference>
<dbReference type="InterPro" id="IPR011042">
    <property type="entry name" value="6-blade_b-propeller_TolB-like"/>
</dbReference>
<evidence type="ECO:0000256" key="1">
    <source>
        <dbReference type="SAM" id="SignalP"/>
    </source>
</evidence>
<evidence type="ECO:0000313" key="2">
    <source>
        <dbReference type="EMBL" id="AUQ99910.1"/>
    </source>
</evidence>
<dbReference type="RefSeq" id="WP_102877074.1">
    <property type="nucleotide sequence ID" value="NZ_CP010650.1"/>
</dbReference>
<feature type="chain" id="PRO_5018175012" evidence="1">
    <location>
        <begin position="22"/>
        <end position="350"/>
    </location>
</feature>
<dbReference type="PANTHER" id="PTHR11799">
    <property type="entry name" value="PARAOXONASE"/>
    <property type="match status" value="1"/>
</dbReference>
<gene>
    <name evidence="2" type="ORF">PhaeoP88_02555</name>
</gene>
<dbReference type="Gene3D" id="2.120.10.30">
    <property type="entry name" value="TolB, C-terminal domain"/>
    <property type="match status" value="1"/>
</dbReference>
<dbReference type="Proteomes" id="UP000236447">
    <property type="component" value="Chromosome"/>
</dbReference>
<name>A0A2I7HZS7_9RHOB</name>
<sequence length="350" mass="37446" precursor="true">MKRLIYSTAAIMLLLAGGGAATVSSLGAFNSVTTAYNGQCRSIGQMVGAEDIIADYDAGVAYISSFDRRTGMAGQEVTGALHRLVLDGSDQLVEMPLTGLDPSLPFLPHGMDLKTIDGVQYLFVLNHRSASDPQAGHDVYVFEVGVDALTLARHHTSDGIKSPNGIGAVDLDTFYYSNDRGAFGAFGNMVEMMFARKISDLSVYDEGETEILEPMAFANGVATTSDGSTVYATALREGVVKVFARDQVSNVLTLQREIPVGQAPDNVRIAEDGRLWVASHLNLMAFDGHIKDSTALSPFQVYRVEPDTGKSELVMENDGSLQSSVSVAVPYEDMLLIGSAFQPGVKICAQ</sequence>
<accession>A0A2I7HZS7</accession>
<protein>
    <submittedName>
        <fullName evidence="2">Gluconolactonase</fullName>
    </submittedName>
</protein>